<dbReference type="GO" id="GO:1900376">
    <property type="term" value="P:regulation of secondary metabolite biosynthetic process"/>
    <property type="evidence" value="ECO:0007669"/>
    <property type="project" value="TreeGrafter"/>
</dbReference>
<reference evidence="8 9" key="1">
    <citation type="journal article" date="2018" name="Nat. Biotechnol.">
        <title>A standardized bacterial taxonomy based on genome phylogeny substantially revises the tree of life.</title>
        <authorList>
            <person name="Parks D.H."/>
            <person name="Chuvochina M."/>
            <person name="Waite D.W."/>
            <person name="Rinke C."/>
            <person name="Skarshewski A."/>
            <person name="Chaumeil P.A."/>
            <person name="Hugenholtz P."/>
        </authorList>
    </citation>
    <scope>NUCLEOTIDE SEQUENCE [LARGE SCALE GENOMIC DNA]</scope>
    <source>
        <strain evidence="8">UBA9667</strain>
    </source>
</reference>
<dbReference type="GO" id="GO:0045892">
    <property type="term" value="P:negative regulation of DNA-templated transcription"/>
    <property type="evidence" value="ECO:0007669"/>
    <property type="project" value="TreeGrafter"/>
</dbReference>
<keyword evidence="5" id="KW-0238">DNA-binding</keyword>
<evidence type="ECO:0000256" key="7">
    <source>
        <dbReference type="PIRSR" id="PIRSR602481-1"/>
    </source>
</evidence>
<feature type="binding site" evidence="7">
    <location>
        <position position="136"/>
    </location>
    <ligand>
        <name>Zn(2+)</name>
        <dbReference type="ChEBI" id="CHEBI:29105"/>
    </ligand>
</feature>
<accession>A0A3D2SD12</accession>
<dbReference type="RefSeq" id="WP_277639130.1">
    <property type="nucleotide sequence ID" value="NZ_JAJUIH010000004.1"/>
</dbReference>
<dbReference type="GO" id="GO:0003700">
    <property type="term" value="F:DNA-binding transcription factor activity"/>
    <property type="evidence" value="ECO:0007669"/>
    <property type="project" value="InterPro"/>
</dbReference>
<dbReference type="PANTHER" id="PTHR33202:SF22">
    <property type="entry name" value="HYDROGEN PEROXIDE SENSITIVE REPRESSOR"/>
    <property type="match status" value="1"/>
</dbReference>
<feature type="binding site" evidence="7">
    <location>
        <position position="97"/>
    </location>
    <ligand>
        <name>Zn(2+)</name>
        <dbReference type="ChEBI" id="CHEBI:29105"/>
    </ligand>
</feature>
<keyword evidence="2" id="KW-0678">Repressor</keyword>
<evidence type="ECO:0000256" key="5">
    <source>
        <dbReference type="ARBA" id="ARBA00023125"/>
    </source>
</evidence>
<keyword evidence="6" id="KW-0804">Transcription</keyword>
<dbReference type="InterPro" id="IPR036390">
    <property type="entry name" value="WH_DNA-bd_sf"/>
</dbReference>
<feature type="binding site" evidence="7">
    <location>
        <position position="100"/>
    </location>
    <ligand>
        <name>Zn(2+)</name>
        <dbReference type="ChEBI" id="CHEBI:29105"/>
    </ligand>
</feature>
<comment type="caution">
    <text evidence="8">The sequence shown here is derived from an EMBL/GenBank/DDBJ whole genome shotgun (WGS) entry which is preliminary data.</text>
</comment>
<proteinExistence type="inferred from homology"/>
<evidence type="ECO:0000256" key="6">
    <source>
        <dbReference type="ARBA" id="ARBA00023163"/>
    </source>
</evidence>
<dbReference type="PANTHER" id="PTHR33202">
    <property type="entry name" value="ZINC UPTAKE REGULATION PROTEIN"/>
    <property type="match status" value="1"/>
</dbReference>
<keyword evidence="4" id="KW-0805">Transcription regulation</keyword>
<evidence type="ECO:0000256" key="1">
    <source>
        <dbReference type="ARBA" id="ARBA00007957"/>
    </source>
</evidence>
<dbReference type="InterPro" id="IPR002481">
    <property type="entry name" value="FUR"/>
</dbReference>
<comment type="similarity">
    <text evidence="1">Belongs to the Fur family.</text>
</comment>
<protein>
    <submittedName>
        <fullName evidence="8">Transcriptional repressor</fullName>
    </submittedName>
</protein>
<keyword evidence="7" id="KW-0479">Metal-binding</keyword>
<sequence>MENNEYLNKLTQRNIKPTAIRILILRTMMQSERAVSLLDLENLLDTVGKPTIFRTITHFLSHRLIHSIDDGTGSLKYAVCGNACTCAVEDLHSHFYCESCHKTFCLENIHIPMVELPKGFTLQSINYVLKGLCVDCSAKLEHITIT</sequence>
<evidence type="ECO:0000313" key="8">
    <source>
        <dbReference type="EMBL" id="HCK23420.1"/>
    </source>
</evidence>
<dbReference type="Pfam" id="PF01475">
    <property type="entry name" value="FUR"/>
    <property type="match status" value="1"/>
</dbReference>
<evidence type="ECO:0000313" key="9">
    <source>
        <dbReference type="Proteomes" id="UP000263098"/>
    </source>
</evidence>
<dbReference type="Proteomes" id="UP000263098">
    <property type="component" value="Unassembled WGS sequence"/>
</dbReference>
<evidence type="ECO:0000256" key="3">
    <source>
        <dbReference type="ARBA" id="ARBA00022833"/>
    </source>
</evidence>
<organism evidence="8 9">
    <name type="scientific">Bacteroides graminisolvens</name>
    <dbReference type="NCBI Taxonomy" id="477666"/>
    <lineage>
        <taxon>Bacteria</taxon>
        <taxon>Pseudomonadati</taxon>
        <taxon>Bacteroidota</taxon>
        <taxon>Bacteroidia</taxon>
        <taxon>Bacteroidales</taxon>
        <taxon>Bacteroidaceae</taxon>
        <taxon>Bacteroides</taxon>
    </lineage>
</organism>
<dbReference type="SUPFAM" id="SSF46785">
    <property type="entry name" value="Winged helix' DNA-binding domain"/>
    <property type="match status" value="1"/>
</dbReference>
<dbReference type="EMBL" id="DPVG01000046">
    <property type="protein sequence ID" value="HCK23420.1"/>
    <property type="molecule type" value="Genomic_DNA"/>
</dbReference>
<keyword evidence="3 7" id="KW-0862">Zinc</keyword>
<dbReference type="InterPro" id="IPR036388">
    <property type="entry name" value="WH-like_DNA-bd_sf"/>
</dbReference>
<dbReference type="GO" id="GO:0008270">
    <property type="term" value="F:zinc ion binding"/>
    <property type="evidence" value="ECO:0007669"/>
    <property type="project" value="TreeGrafter"/>
</dbReference>
<comment type="cofactor">
    <cofactor evidence="7">
        <name>Zn(2+)</name>
        <dbReference type="ChEBI" id="CHEBI:29105"/>
    </cofactor>
    <text evidence="7">Binds 1 zinc ion per subunit.</text>
</comment>
<name>A0A3D2SD12_9BACE</name>
<evidence type="ECO:0000256" key="4">
    <source>
        <dbReference type="ARBA" id="ARBA00023015"/>
    </source>
</evidence>
<dbReference type="Gene3D" id="3.30.1490.190">
    <property type="match status" value="1"/>
</dbReference>
<dbReference type="Gene3D" id="1.10.10.10">
    <property type="entry name" value="Winged helix-like DNA-binding domain superfamily/Winged helix DNA-binding domain"/>
    <property type="match status" value="1"/>
</dbReference>
<gene>
    <name evidence="8" type="ORF">DHW31_01325</name>
</gene>
<dbReference type="AlphaFoldDB" id="A0A3D2SD12"/>
<evidence type="ECO:0000256" key="2">
    <source>
        <dbReference type="ARBA" id="ARBA00022491"/>
    </source>
</evidence>
<feature type="binding site" evidence="7">
    <location>
        <position position="133"/>
    </location>
    <ligand>
        <name>Zn(2+)</name>
        <dbReference type="ChEBI" id="CHEBI:29105"/>
    </ligand>
</feature>
<dbReference type="InterPro" id="IPR043135">
    <property type="entry name" value="Fur_C"/>
</dbReference>
<dbReference type="GO" id="GO:0000976">
    <property type="term" value="F:transcription cis-regulatory region binding"/>
    <property type="evidence" value="ECO:0007669"/>
    <property type="project" value="TreeGrafter"/>
</dbReference>